<sequence length="255" mass="28985">MRNVSILGCGWLGVPLAMSFLEAGFQVKGSTTSEKKISDLELLGIEMHLLNISEFKGFDTFLETDILIIAITSKDIDAFKNLISQIQNSAVQKVIFISSTSVYGSLNRVMTEEDAVLINPLTTIENLFRENTFFETTILRFAGLFGGDRHPANWFKDGRKISQPEGFVNMIHREDCIEIIHLIIVQNCWGTVFNACANHHPTRRAFYTNAKLSRGFKAPEFEENQEFQWKIVSAEKVQLLLNYTFIHDSLLTLKE</sequence>
<accession>A4C228</accession>
<dbReference type="EMBL" id="AAOG01000003">
    <property type="protein sequence ID" value="EAR12181.1"/>
    <property type="molecule type" value="Genomic_DNA"/>
</dbReference>
<name>A4C228_9FLAO</name>
<dbReference type="SUPFAM" id="SSF51735">
    <property type="entry name" value="NAD(P)-binding Rossmann-fold domains"/>
    <property type="match status" value="1"/>
</dbReference>
<dbReference type="STRING" id="313594.PI23P_12627"/>
<keyword evidence="2" id="KW-1185">Reference proteome</keyword>
<dbReference type="GO" id="GO:0005737">
    <property type="term" value="C:cytoplasm"/>
    <property type="evidence" value="ECO:0007669"/>
    <property type="project" value="TreeGrafter"/>
</dbReference>
<proteinExistence type="predicted"/>
<dbReference type="Proteomes" id="UP000003053">
    <property type="component" value="Unassembled WGS sequence"/>
</dbReference>
<dbReference type="RefSeq" id="WP_004571146.1">
    <property type="nucleotide sequence ID" value="NZ_CH724148.1"/>
</dbReference>
<dbReference type="Gene3D" id="3.40.50.720">
    <property type="entry name" value="NAD(P)-binding Rossmann-like Domain"/>
    <property type="match status" value="1"/>
</dbReference>
<reference evidence="1 2" key="1">
    <citation type="submission" date="2006-02" db="EMBL/GenBank/DDBJ databases">
        <authorList>
            <person name="Murray A."/>
            <person name="Staley J."/>
            <person name="Ferriera S."/>
            <person name="Johnson J."/>
            <person name="Kravitz S."/>
            <person name="Halpern A."/>
            <person name="Remington K."/>
            <person name="Beeson K."/>
            <person name="Tran B."/>
            <person name="Rogers Y.-H."/>
            <person name="Friedman R."/>
            <person name="Venter J.C."/>
        </authorList>
    </citation>
    <scope>NUCLEOTIDE SEQUENCE [LARGE SCALE GENOMIC DNA]</scope>
    <source>
        <strain evidence="1 2">23-P</strain>
    </source>
</reference>
<dbReference type="InterPro" id="IPR051783">
    <property type="entry name" value="NAD(P)-dependent_oxidoreduct"/>
</dbReference>
<evidence type="ECO:0000313" key="1">
    <source>
        <dbReference type="EMBL" id="EAR12181.1"/>
    </source>
</evidence>
<dbReference type="eggNOG" id="COG0451">
    <property type="taxonomic scope" value="Bacteria"/>
</dbReference>
<dbReference type="OrthoDB" id="751203at2"/>
<comment type="caution">
    <text evidence="1">The sequence shown here is derived from an EMBL/GenBank/DDBJ whole genome shotgun (WGS) entry which is preliminary data.</text>
</comment>
<dbReference type="PANTHER" id="PTHR48079:SF6">
    <property type="entry name" value="NAD(P)-BINDING DOMAIN-CONTAINING PROTEIN-RELATED"/>
    <property type="match status" value="1"/>
</dbReference>
<gene>
    <name evidence="1" type="ORF">PI23P_12627</name>
</gene>
<dbReference type="AlphaFoldDB" id="A4C228"/>
<dbReference type="HOGENOM" id="CLU_007383_11_1_10"/>
<dbReference type="InterPro" id="IPR036291">
    <property type="entry name" value="NAD(P)-bd_dom_sf"/>
</dbReference>
<evidence type="ECO:0000313" key="2">
    <source>
        <dbReference type="Proteomes" id="UP000003053"/>
    </source>
</evidence>
<dbReference type="GO" id="GO:0004029">
    <property type="term" value="F:aldehyde dehydrogenase (NAD+) activity"/>
    <property type="evidence" value="ECO:0007669"/>
    <property type="project" value="TreeGrafter"/>
</dbReference>
<dbReference type="PANTHER" id="PTHR48079">
    <property type="entry name" value="PROTEIN YEEZ"/>
    <property type="match status" value="1"/>
</dbReference>
<organism evidence="1 2">
    <name type="scientific">Polaribacter irgensii 23-P</name>
    <dbReference type="NCBI Taxonomy" id="313594"/>
    <lineage>
        <taxon>Bacteria</taxon>
        <taxon>Pseudomonadati</taxon>
        <taxon>Bacteroidota</taxon>
        <taxon>Flavobacteriia</taxon>
        <taxon>Flavobacteriales</taxon>
        <taxon>Flavobacteriaceae</taxon>
    </lineage>
</organism>
<protein>
    <submittedName>
        <fullName evidence="1">dTDP-glucose 4,6-dehydratase</fullName>
    </submittedName>
</protein>